<keyword evidence="3" id="KW-1185">Reference proteome</keyword>
<dbReference type="Pfam" id="PF18942">
    <property type="entry name" value="DUF5689"/>
    <property type="match status" value="1"/>
</dbReference>
<reference evidence="2 3" key="1">
    <citation type="submission" date="2019-02" db="EMBL/GenBank/DDBJ databases">
        <title>Genomic Encyclopedia of Type Strains, Phase IV (KMG-IV): sequencing the most valuable type-strain genomes for metagenomic binning, comparative biology and taxonomic classification.</title>
        <authorList>
            <person name="Goeker M."/>
        </authorList>
    </citation>
    <scope>NUCLEOTIDE SEQUENCE [LARGE SCALE GENOMIC DNA]</scope>
    <source>
        <strain evidence="2 3">DSM 18116</strain>
    </source>
</reference>
<comment type="caution">
    <text evidence="2">The sequence shown here is derived from an EMBL/GenBank/DDBJ whole genome shotgun (WGS) entry which is preliminary data.</text>
</comment>
<dbReference type="InterPro" id="IPR043744">
    <property type="entry name" value="DUF5689"/>
</dbReference>
<name>A0A4Q7N454_9BACT</name>
<evidence type="ECO:0000313" key="3">
    <source>
        <dbReference type="Proteomes" id="UP000293874"/>
    </source>
</evidence>
<proteinExistence type="predicted"/>
<protein>
    <recommendedName>
        <fullName evidence="1">DUF5689 domain-containing protein</fullName>
    </recommendedName>
</protein>
<dbReference type="EMBL" id="SGXA01000001">
    <property type="protein sequence ID" value="RZS75769.1"/>
    <property type="molecule type" value="Genomic_DNA"/>
</dbReference>
<gene>
    <name evidence="2" type="ORF">EV199_1642</name>
</gene>
<evidence type="ECO:0000313" key="2">
    <source>
        <dbReference type="EMBL" id="RZS75769.1"/>
    </source>
</evidence>
<sequence>MKQLILNISWISSALLALMGCEKTGNFPGAEVSPYVAIYDLRSYYKGDDYPLSKSSMLGYTSIAGVVVSDHRGKNLPAGLLMVQDKLRLNQLRGITINIGADAEKYVPGDSVTVNLEGGVMKRVDGLLQVTGLSGAAVTKIASDVPIAINRVPSSYILENPEIYESTELVIVKGGFDPIPAPTETYSGDRVVNDGFENFILHTEPDATFANTPLPGMANFKGVLQYASVNGKPTPHLRIRRDEDITVLSSTVTQAAIVVSGFVTDVEGTDLDGEYMQFLATRDIDFSVTPFSVVTSNNTSSYTPTGFPVNGWATGGLRNYKFNLTSGFAAKGTYFYVGNLSKLINGQNSTSMAHANWILSKNYGGTPGDGFGQQNTNLFINSGTFTCGIAVFEGTTVDKNSIPIDVVFIGYNGSVLNANANPPVGLRITNTDWYDVVNPVTLESQPFYKQGSNTICLAYGTPADAGWFYKMGGVYNVRLGRWVKARAQRAVDLTKNSTLSELEEEFPLGDGVTEGLQPTKVID</sequence>
<evidence type="ECO:0000259" key="1">
    <source>
        <dbReference type="Pfam" id="PF18942"/>
    </source>
</evidence>
<dbReference type="RefSeq" id="WP_130540113.1">
    <property type="nucleotide sequence ID" value="NZ_CP042431.1"/>
</dbReference>
<organism evidence="2 3">
    <name type="scientific">Pseudobacter ginsenosidimutans</name>
    <dbReference type="NCBI Taxonomy" id="661488"/>
    <lineage>
        <taxon>Bacteria</taxon>
        <taxon>Pseudomonadati</taxon>
        <taxon>Bacteroidota</taxon>
        <taxon>Chitinophagia</taxon>
        <taxon>Chitinophagales</taxon>
        <taxon>Chitinophagaceae</taxon>
        <taxon>Pseudobacter</taxon>
    </lineage>
</organism>
<dbReference type="Proteomes" id="UP000293874">
    <property type="component" value="Unassembled WGS sequence"/>
</dbReference>
<dbReference type="PROSITE" id="PS51257">
    <property type="entry name" value="PROKAR_LIPOPROTEIN"/>
    <property type="match status" value="1"/>
</dbReference>
<dbReference type="OrthoDB" id="1111074at2"/>
<dbReference type="AlphaFoldDB" id="A0A4Q7N454"/>
<feature type="domain" description="DUF5689" evidence="1">
    <location>
        <begin position="37"/>
        <end position="245"/>
    </location>
</feature>
<accession>A0A4Q7N454</accession>